<dbReference type="Proteomes" id="UP000783686">
    <property type="component" value="Unassembled WGS sequence"/>
</dbReference>
<sequence length="92" mass="10140">MPHLELIPWHSDPATDTTVVLIPCLGKLSPLVQGSQWVSSERLGNQSFSTNRGMVPLVLCFIFYGTCSRVNATLVLLANRFPLVLYPALMVP</sequence>
<dbReference type="Proteomes" id="UP000614601">
    <property type="component" value="Unassembled WGS sequence"/>
</dbReference>
<keyword evidence="2" id="KW-1185">Reference proteome</keyword>
<proteinExistence type="predicted"/>
<organism evidence="1 2">
    <name type="scientific">Bursaphelenchus okinawaensis</name>
    <dbReference type="NCBI Taxonomy" id="465554"/>
    <lineage>
        <taxon>Eukaryota</taxon>
        <taxon>Metazoa</taxon>
        <taxon>Ecdysozoa</taxon>
        <taxon>Nematoda</taxon>
        <taxon>Chromadorea</taxon>
        <taxon>Rhabditida</taxon>
        <taxon>Tylenchina</taxon>
        <taxon>Tylenchomorpha</taxon>
        <taxon>Aphelenchoidea</taxon>
        <taxon>Aphelenchoididae</taxon>
        <taxon>Bursaphelenchus</taxon>
    </lineage>
</organism>
<dbReference type="EMBL" id="CAJFDH010000003">
    <property type="protein sequence ID" value="CAD5213511.1"/>
    <property type="molecule type" value="Genomic_DNA"/>
</dbReference>
<gene>
    <name evidence="1" type="ORF">BOKJ2_LOCUS5129</name>
</gene>
<protein>
    <submittedName>
        <fullName evidence="1">Uncharacterized protein</fullName>
    </submittedName>
</protein>
<reference evidence="1" key="1">
    <citation type="submission" date="2020-09" db="EMBL/GenBank/DDBJ databases">
        <authorList>
            <person name="Kikuchi T."/>
        </authorList>
    </citation>
    <scope>NUCLEOTIDE SEQUENCE</scope>
    <source>
        <strain evidence="1">SH1</strain>
    </source>
</reference>
<name>A0A811KBK0_9BILA</name>
<accession>A0A811KBK0</accession>
<evidence type="ECO:0000313" key="2">
    <source>
        <dbReference type="Proteomes" id="UP000614601"/>
    </source>
</evidence>
<comment type="caution">
    <text evidence="1">The sequence shown here is derived from an EMBL/GenBank/DDBJ whole genome shotgun (WGS) entry which is preliminary data.</text>
</comment>
<evidence type="ECO:0000313" key="1">
    <source>
        <dbReference type="EMBL" id="CAD5213511.1"/>
    </source>
</evidence>
<dbReference type="AlphaFoldDB" id="A0A811KBK0"/>
<dbReference type="EMBL" id="CAJFCW020000003">
    <property type="protein sequence ID" value="CAG9101016.1"/>
    <property type="molecule type" value="Genomic_DNA"/>
</dbReference>